<name>X1B3X9_9ZZZZ</name>
<dbReference type="AlphaFoldDB" id="X1B3X9"/>
<proteinExistence type="predicted"/>
<accession>X1B3X9</accession>
<reference evidence="1" key="1">
    <citation type="journal article" date="2014" name="Front. Microbiol.">
        <title>High frequency of phylogenetically diverse reductive dehalogenase-homologous genes in deep subseafloor sedimentary metagenomes.</title>
        <authorList>
            <person name="Kawai M."/>
            <person name="Futagami T."/>
            <person name="Toyoda A."/>
            <person name="Takaki Y."/>
            <person name="Nishi S."/>
            <person name="Hori S."/>
            <person name="Arai W."/>
            <person name="Tsubouchi T."/>
            <person name="Morono Y."/>
            <person name="Uchiyama I."/>
            <person name="Ito T."/>
            <person name="Fujiyama A."/>
            <person name="Inagaki F."/>
            <person name="Takami H."/>
        </authorList>
    </citation>
    <scope>NUCLEOTIDE SEQUENCE</scope>
    <source>
        <strain evidence="1">Expedition CK06-06</strain>
    </source>
</reference>
<sequence length="51" mass="5991">DAGCKRMRSTFFTRKKFYEKKNWDIQYIAFNNGQATPIDEDLAMKIISGNQ</sequence>
<feature type="non-terminal residue" evidence="1">
    <location>
        <position position="1"/>
    </location>
</feature>
<protein>
    <submittedName>
        <fullName evidence="1">Uncharacterized protein</fullName>
    </submittedName>
</protein>
<comment type="caution">
    <text evidence="1">The sequence shown here is derived from an EMBL/GenBank/DDBJ whole genome shotgun (WGS) entry which is preliminary data.</text>
</comment>
<organism evidence="1">
    <name type="scientific">marine sediment metagenome</name>
    <dbReference type="NCBI Taxonomy" id="412755"/>
    <lineage>
        <taxon>unclassified sequences</taxon>
        <taxon>metagenomes</taxon>
        <taxon>ecological metagenomes</taxon>
    </lineage>
</organism>
<gene>
    <name evidence="1" type="ORF">S01H4_23032</name>
</gene>
<evidence type="ECO:0000313" key="1">
    <source>
        <dbReference type="EMBL" id="GAG89760.1"/>
    </source>
</evidence>
<dbReference type="EMBL" id="BART01010634">
    <property type="protein sequence ID" value="GAG89760.1"/>
    <property type="molecule type" value="Genomic_DNA"/>
</dbReference>